<keyword evidence="2 11" id="KW-0813">Transport</keyword>
<evidence type="ECO:0000256" key="12">
    <source>
        <dbReference type="RuleBase" id="RU003357"/>
    </source>
</evidence>
<organism evidence="17 18">
    <name type="scientific">Lysobacter enzymogenes</name>
    <dbReference type="NCBI Taxonomy" id="69"/>
    <lineage>
        <taxon>Bacteria</taxon>
        <taxon>Pseudomonadati</taxon>
        <taxon>Pseudomonadota</taxon>
        <taxon>Gammaproteobacteria</taxon>
        <taxon>Lysobacterales</taxon>
        <taxon>Lysobacteraceae</taxon>
        <taxon>Lysobacter</taxon>
    </lineage>
</organism>
<sequence>MRTVTFSSALPLSTLLSLTLAGAAHAQPPDAPVRASTVPAPNTSGSTVPDTNAPAATTLDRLRVHGQRPATVATPAQARERLAQRAGATAWIDGESYRDGRVSTLTDALGYAPGVFVQPRFGAEEARLSIRGSGLQRTFHGRGIELLQDGSPLNLADGGFDFQAVEPLSARYIEVYRGANALEYGAATLGGAIDFVSPTGLDAAPLRLRAETGAFGYRRGQIAAAGASGAADGYASLSGLRQDGFRDHAEQENYRLFANAGYRFDDTLDGRVYLTHVDTRSALPGNLTLAESRRDPRLAAPGNLAQNQRRDYRLDRIAGRLAWSPSAAGTLTLSAYYADKSLDHPIFQVLRQDSRDYGLDLRWRGEYQGLGLRHTLIAGAAFAQGDIDDRRWFNVGGRAGAPSNRFDQLARNAKLYIENQSWLTPQWAVSLGAQALQSQRRSRDLLITQGRDESFDKDYSGLSPKLGLRYLASDELQFYANLSRSLEPPSFGELSGGPGVTPVDKQRADSGEIGLRLERGGLSLDFAAYRARIRGELLALNDGNGNPLGTVNAGRTLHQGIELGLGWTFGRDWTVSASYLYNDFRFDGDRVYGDNDLAGAPPQQLRAKLRWSPDARFYLEPNIEWTPQGYYIDHANSFKAPGYTVAGLRAGGRIGAQWSWFADARNLADRKWIASTNTIADARGLDGRNFLPGDGRGVYVGLEWSAR</sequence>
<evidence type="ECO:0000256" key="9">
    <source>
        <dbReference type="ARBA" id="ARBA00023136"/>
    </source>
</evidence>
<dbReference type="KEGG" id="lem:LEN_3664"/>
<keyword evidence="7" id="KW-0406">Ion transport</keyword>
<keyword evidence="9 11" id="KW-0472">Membrane</keyword>
<dbReference type="InterPro" id="IPR036942">
    <property type="entry name" value="Beta-barrel_TonB_sf"/>
</dbReference>
<keyword evidence="17" id="KW-0675">Receptor</keyword>
<dbReference type="InterPro" id="IPR039426">
    <property type="entry name" value="TonB-dep_rcpt-like"/>
</dbReference>
<gene>
    <name evidence="17" type="ORF">LEN_3664</name>
</gene>
<dbReference type="InterPro" id="IPR012910">
    <property type="entry name" value="Plug_dom"/>
</dbReference>
<dbReference type="RefSeq" id="WP_096379513.1">
    <property type="nucleotide sequence ID" value="NZ_AP014940.1"/>
</dbReference>
<dbReference type="Proteomes" id="UP000218824">
    <property type="component" value="Chromosome"/>
</dbReference>
<accession>A0AAU9B092</accession>
<keyword evidence="8 12" id="KW-0798">TonB box</keyword>
<dbReference type="Gene3D" id="2.40.170.20">
    <property type="entry name" value="TonB-dependent receptor, beta-barrel domain"/>
    <property type="match status" value="1"/>
</dbReference>
<dbReference type="PANTHER" id="PTHR32552:SF81">
    <property type="entry name" value="TONB-DEPENDENT OUTER MEMBRANE RECEPTOR"/>
    <property type="match status" value="1"/>
</dbReference>
<evidence type="ECO:0000256" key="5">
    <source>
        <dbReference type="ARBA" id="ARBA00022692"/>
    </source>
</evidence>
<name>A0AAU9B092_LYSEN</name>
<comment type="subcellular location">
    <subcellularLocation>
        <location evidence="1 11">Cell outer membrane</location>
        <topology evidence="1 11">Multi-pass membrane protein</topology>
    </subcellularLocation>
</comment>
<evidence type="ECO:0000256" key="2">
    <source>
        <dbReference type="ARBA" id="ARBA00022448"/>
    </source>
</evidence>
<feature type="domain" description="TonB-dependent receptor-like beta-barrel" evidence="15">
    <location>
        <begin position="262"/>
        <end position="667"/>
    </location>
</feature>
<dbReference type="Pfam" id="PF07715">
    <property type="entry name" value="Plug"/>
    <property type="match status" value="1"/>
</dbReference>
<evidence type="ECO:0000256" key="10">
    <source>
        <dbReference type="ARBA" id="ARBA00023237"/>
    </source>
</evidence>
<keyword evidence="14" id="KW-0732">Signal</keyword>
<keyword evidence="4" id="KW-0410">Iron transport</keyword>
<keyword evidence="10 11" id="KW-0998">Cell outer membrane</keyword>
<feature type="compositionally biased region" description="Polar residues" evidence="13">
    <location>
        <begin position="39"/>
        <end position="50"/>
    </location>
</feature>
<keyword evidence="5 11" id="KW-0812">Transmembrane</keyword>
<dbReference type="GO" id="GO:0009279">
    <property type="term" value="C:cell outer membrane"/>
    <property type="evidence" value="ECO:0007669"/>
    <property type="project" value="UniProtKB-SubCell"/>
</dbReference>
<dbReference type="Gene3D" id="2.170.130.10">
    <property type="entry name" value="TonB-dependent receptor, plug domain"/>
    <property type="match status" value="1"/>
</dbReference>
<evidence type="ECO:0000256" key="11">
    <source>
        <dbReference type="PROSITE-ProRule" id="PRU01360"/>
    </source>
</evidence>
<evidence type="ECO:0000259" key="15">
    <source>
        <dbReference type="Pfam" id="PF00593"/>
    </source>
</evidence>
<reference evidence="17 18" key="1">
    <citation type="journal article" date="2017" name="DNA Res.">
        <title>Complete genome sequence and expression profile of the commercial lytic enzyme producer Lysobacter enzymogenes M497-1.</title>
        <authorList>
            <person name="Takami H."/>
            <person name="Toyoda A."/>
            <person name="Uchiyama I."/>
            <person name="Itoh T."/>
            <person name="Takaki Y."/>
            <person name="Arai W."/>
            <person name="Nishi S."/>
            <person name="Kawai M."/>
            <person name="Shinya K."/>
            <person name="Ikeda H."/>
        </authorList>
    </citation>
    <scope>NUCLEOTIDE SEQUENCE [LARGE SCALE GENOMIC DNA]</scope>
    <source>
        <strain evidence="17 18">M497-1</strain>
    </source>
</reference>
<evidence type="ECO:0000259" key="16">
    <source>
        <dbReference type="Pfam" id="PF07715"/>
    </source>
</evidence>
<evidence type="ECO:0000256" key="7">
    <source>
        <dbReference type="ARBA" id="ARBA00023065"/>
    </source>
</evidence>
<keyword evidence="3 11" id="KW-1134">Transmembrane beta strand</keyword>
<evidence type="ECO:0000256" key="8">
    <source>
        <dbReference type="ARBA" id="ARBA00023077"/>
    </source>
</evidence>
<protein>
    <submittedName>
        <fullName evidence="17">TonB-dependent receptor</fullName>
    </submittedName>
</protein>
<evidence type="ECO:0000256" key="6">
    <source>
        <dbReference type="ARBA" id="ARBA00023004"/>
    </source>
</evidence>
<evidence type="ECO:0000256" key="4">
    <source>
        <dbReference type="ARBA" id="ARBA00022496"/>
    </source>
</evidence>
<evidence type="ECO:0000256" key="14">
    <source>
        <dbReference type="SAM" id="SignalP"/>
    </source>
</evidence>
<feature type="domain" description="TonB-dependent receptor plug" evidence="16">
    <location>
        <begin position="87"/>
        <end position="192"/>
    </location>
</feature>
<evidence type="ECO:0000313" key="18">
    <source>
        <dbReference type="Proteomes" id="UP000218824"/>
    </source>
</evidence>
<keyword evidence="6" id="KW-0408">Iron</keyword>
<dbReference type="PANTHER" id="PTHR32552">
    <property type="entry name" value="FERRICHROME IRON RECEPTOR-RELATED"/>
    <property type="match status" value="1"/>
</dbReference>
<dbReference type="GeneID" id="83065471"/>
<dbReference type="InterPro" id="IPR000531">
    <property type="entry name" value="Beta-barrel_TonB"/>
</dbReference>
<evidence type="ECO:0000256" key="13">
    <source>
        <dbReference type="SAM" id="MobiDB-lite"/>
    </source>
</evidence>
<dbReference type="PROSITE" id="PS52016">
    <property type="entry name" value="TONB_DEPENDENT_REC_3"/>
    <property type="match status" value="1"/>
</dbReference>
<evidence type="ECO:0000313" key="17">
    <source>
        <dbReference type="EMBL" id="BAV99151.1"/>
    </source>
</evidence>
<evidence type="ECO:0000256" key="1">
    <source>
        <dbReference type="ARBA" id="ARBA00004571"/>
    </source>
</evidence>
<dbReference type="AlphaFoldDB" id="A0AAU9B092"/>
<evidence type="ECO:0000256" key="3">
    <source>
        <dbReference type="ARBA" id="ARBA00022452"/>
    </source>
</evidence>
<comment type="similarity">
    <text evidence="11 12">Belongs to the TonB-dependent receptor family.</text>
</comment>
<dbReference type="GO" id="GO:0006826">
    <property type="term" value="P:iron ion transport"/>
    <property type="evidence" value="ECO:0007669"/>
    <property type="project" value="UniProtKB-KW"/>
</dbReference>
<proteinExistence type="inferred from homology"/>
<dbReference type="SUPFAM" id="SSF56935">
    <property type="entry name" value="Porins"/>
    <property type="match status" value="1"/>
</dbReference>
<dbReference type="InterPro" id="IPR037066">
    <property type="entry name" value="Plug_dom_sf"/>
</dbReference>
<dbReference type="Pfam" id="PF00593">
    <property type="entry name" value="TonB_dep_Rec_b-barrel"/>
    <property type="match status" value="1"/>
</dbReference>
<feature type="chain" id="PRO_5043919492" evidence="14">
    <location>
        <begin position="27"/>
        <end position="707"/>
    </location>
</feature>
<feature type="signal peptide" evidence="14">
    <location>
        <begin position="1"/>
        <end position="26"/>
    </location>
</feature>
<feature type="region of interest" description="Disordered" evidence="13">
    <location>
        <begin position="26"/>
        <end position="53"/>
    </location>
</feature>
<dbReference type="EMBL" id="AP014940">
    <property type="protein sequence ID" value="BAV99151.1"/>
    <property type="molecule type" value="Genomic_DNA"/>
</dbReference>